<accession>A0A645ET98</accession>
<comment type="similarity">
    <text evidence="5">Belongs to the PTH family.</text>
</comment>
<protein>
    <recommendedName>
        <fullName evidence="1">peptidyl-tRNA hydrolase</fullName>
        <ecNumber evidence="1">3.1.1.29</ecNumber>
    </recommendedName>
</protein>
<keyword evidence="3 6" id="KW-0378">Hydrolase</keyword>
<dbReference type="GO" id="GO:0004045">
    <property type="term" value="F:peptidyl-tRNA hydrolase activity"/>
    <property type="evidence" value="ECO:0007669"/>
    <property type="project" value="UniProtKB-EC"/>
</dbReference>
<dbReference type="FunFam" id="3.40.50.1470:FF:000001">
    <property type="entry name" value="Peptidyl-tRNA hydrolase"/>
    <property type="match status" value="1"/>
</dbReference>
<evidence type="ECO:0000256" key="3">
    <source>
        <dbReference type="ARBA" id="ARBA00022801"/>
    </source>
</evidence>
<dbReference type="PANTHER" id="PTHR17224:SF1">
    <property type="entry name" value="PEPTIDYL-TRNA HYDROLASE"/>
    <property type="match status" value="1"/>
</dbReference>
<evidence type="ECO:0000256" key="4">
    <source>
        <dbReference type="ARBA" id="ARBA00022884"/>
    </source>
</evidence>
<evidence type="ECO:0000313" key="6">
    <source>
        <dbReference type="EMBL" id="MPN04429.1"/>
    </source>
</evidence>
<organism evidence="6">
    <name type="scientific">bioreactor metagenome</name>
    <dbReference type="NCBI Taxonomy" id="1076179"/>
    <lineage>
        <taxon>unclassified sequences</taxon>
        <taxon>metagenomes</taxon>
        <taxon>ecological metagenomes</taxon>
    </lineage>
</organism>
<dbReference type="PANTHER" id="PTHR17224">
    <property type="entry name" value="PEPTIDYL-TRNA HYDROLASE"/>
    <property type="match status" value="1"/>
</dbReference>
<dbReference type="EC" id="3.1.1.29" evidence="1"/>
<dbReference type="AlphaFoldDB" id="A0A645ET98"/>
<reference evidence="6" key="1">
    <citation type="submission" date="2019-08" db="EMBL/GenBank/DDBJ databases">
        <authorList>
            <person name="Kucharzyk K."/>
            <person name="Murdoch R.W."/>
            <person name="Higgins S."/>
            <person name="Loffler F."/>
        </authorList>
    </citation>
    <scope>NUCLEOTIDE SEQUENCE</scope>
</reference>
<dbReference type="HAMAP" id="MF_00083">
    <property type="entry name" value="Pept_tRNA_hydro_bact"/>
    <property type="match status" value="1"/>
</dbReference>
<dbReference type="PROSITE" id="PS01195">
    <property type="entry name" value="PEPT_TRNA_HYDROL_1"/>
    <property type="match status" value="1"/>
</dbReference>
<dbReference type="InterPro" id="IPR018171">
    <property type="entry name" value="Pept_tRNA_hydro_CS"/>
</dbReference>
<comment type="caution">
    <text evidence="6">The sequence shown here is derived from an EMBL/GenBank/DDBJ whole genome shotgun (WGS) entry which is preliminary data.</text>
</comment>
<dbReference type="Gene3D" id="3.40.50.1470">
    <property type="entry name" value="Peptidyl-tRNA hydrolase"/>
    <property type="match status" value="1"/>
</dbReference>
<dbReference type="SUPFAM" id="SSF53178">
    <property type="entry name" value="Peptidyl-tRNA hydrolase-like"/>
    <property type="match status" value="1"/>
</dbReference>
<name>A0A645ET98_9ZZZZ</name>
<keyword evidence="2" id="KW-0820">tRNA-binding</keyword>
<dbReference type="Pfam" id="PF01195">
    <property type="entry name" value="Pept_tRNA_hydro"/>
    <property type="match status" value="1"/>
</dbReference>
<evidence type="ECO:0000256" key="1">
    <source>
        <dbReference type="ARBA" id="ARBA00013260"/>
    </source>
</evidence>
<dbReference type="NCBIfam" id="TIGR00447">
    <property type="entry name" value="pth"/>
    <property type="match status" value="1"/>
</dbReference>
<gene>
    <name evidence="6" type="primary">pth_40</name>
    <name evidence="6" type="ORF">SDC9_151667</name>
</gene>
<keyword evidence="4" id="KW-0694">RNA-binding</keyword>
<dbReference type="InterPro" id="IPR001328">
    <property type="entry name" value="Pept_tRNA_hydro"/>
</dbReference>
<dbReference type="InterPro" id="IPR036416">
    <property type="entry name" value="Pept_tRNA_hydro_sf"/>
</dbReference>
<proteinExistence type="inferred from homology"/>
<dbReference type="CDD" id="cd00462">
    <property type="entry name" value="PTH"/>
    <property type="match status" value="1"/>
</dbReference>
<dbReference type="GO" id="GO:0000049">
    <property type="term" value="F:tRNA binding"/>
    <property type="evidence" value="ECO:0007669"/>
    <property type="project" value="UniProtKB-KW"/>
</dbReference>
<evidence type="ECO:0000256" key="5">
    <source>
        <dbReference type="ARBA" id="ARBA00038063"/>
    </source>
</evidence>
<dbReference type="EMBL" id="VSSQ01050342">
    <property type="protein sequence ID" value="MPN04429.1"/>
    <property type="molecule type" value="Genomic_DNA"/>
</dbReference>
<evidence type="ECO:0000256" key="2">
    <source>
        <dbReference type="ARBA" id="ARBA00022555"/>
    </source>
</evidence>
<dbReference type="PROSITE" id="PS01196">
    <property type="entry name" value="PEPT_TRNA_HYDROL_2"/>
    <property type="match status" value="1"/>
</dbReference>
<sequence>MGSAGNHLGNCVLIAGLGNPGAEYADTRHNIGFMVLDRLAGHLPKKNFEEVHGCSSRYLRGTYAGRPLFLQKPETFMNLSGEAIAALMRREELEPRELLVVYDDMDLELGRLRIRERGSCGGHNGIRSIIEHLGTESFPRLRVGIGHRKGGNGVDHVLSPFEADERAVLEKVLDAAADALVLILRRGIKQAMNSYNPLDFSAEPETEKEKPLTT</sequence>